<dbReference type="EMBL" id="MZ420154">
    <property type="protein sequence ID" value="QYA18318.1"/>
    <property type="molecule type" value="Genomic_DNA"/>
</dbReference>
<sequence length="110" mass="13000">MGNSCINPKDKDKEQQHQAFIRYHGLDKVYESLAVSENELDECPICLSESPTSYLPIVETRLIKFPECNHVMHDICLLNWFRHTRRPSCPMCRNKMKGVKFVYYDDGFWI</sequence>
<dbReference type="GO" id="GO:0008270">
    <property type="term" value="F:zinc ion binding"/>
    <property type="evidence" value="ECO:0007669"/>
    <property type="project" value="UniProtKB-KW"/>
</dbReference>
<dbReference type="Gene3D" id="3.30.40.10">
    <property type="entry name" value="Zinc/RING finger domain, C3HC4 (zinc finger)"/>
    <property type="match status" value="1"/>
</dbReference>
<evidence type="ECO:0000313" key="3">
    <source>
        <dbReference type="EMBL" id="QYA18318.1"/>
    </source>
</evidence>
<reference evidence="3" key="1">
    <citation type="submission" date="2021-06" db="EMBL/GenBank/DDBJ databases">
        <authorList>
            <person name="Rolland C."/>
        </authorList>
    </citation>
    <scope>NUCLEOTIDE SEQUENCE</scope>
    <source>
        <strain evidence="3">347.936635</strain>
    </source>
</reference>
<accession>A0A8F8KTC9</accession>
<feature type="domain" description="RING-type" evidence="2">
    <location>
        <begin position="43"/>
        <end position="93"/>
    </location>
</feature>
<keyword evidence="1" id="KW-0479">Metal-binding</keyword>
<dbReference type="SMART" id="SM00184">
    <property type="entry name" value="RING"/>
    <property type="match status" value="1"/>
</dbReference>
<evidence type="ECO:0000259" key="2">
    <source>
        <dbReference type="PROSITE" id="PS50089"/>
    </source>
</evidence>
<dbReference type="InterPro" id="IPR013083">
    <property type="entry name" value="Znf_RING/FYVE/PHD"/>
</dbReference>
<keyword evidence="1" id="KW-0862">Zinc</keyword>
<dbReference type="Pfam" id="PF13639">
    <property type="entry name" value="zf-RING_2"/>
    <property type="match status" value="1"/>
</dbReference>
<organism evidence="3">
    <name type="scientific">Clandestinovirus</name>
    <dbReference type="NCBI Taxonomy" id="2831644"/>
    <lineage>
        <taxon>Viruses</taxon>
    </lineage>
</organism>
<dbReference type="CDD" id="cd16448">
    <property type="entry name" value="RING-H2"/>
    <property type="match status" value="1"/>
</dbReference>
<protein>
    <submittedName>
        <fullName evidence="3">Zinc finger RING2</fullName>
    </submittedName>
</protein>
<dbReference type="PROSITE" id="PS50089">
    <property type="entry name" value="ZF_RING_2"/>
    <property type="match status" value="1"/>
</dbReference>
<evidence type="ECO:0000256" key="1">
    <source>
        <dbReference type="PROSITE-ProRule" id="PRU00175"/>
    </source>
</evidence>
<proteinExistence type="predicted"/>
<gene>
    <name evidence="3" type="ORF">KOM_12_48</name>
</gene>
<dbReference type="InterPro" id="IPR001841">
    <property type="entry name" value="Znf_RING"/>
</dbReference>
<dbReference type="SUPFAM" id="SSF57850">
    <property type="entry name" value="RING/U-box"/>
    <property type="match status" value="1"/>
</dbReference>
<name>A0A8F8KTC9_9VIRU</name>
<keyword evidence="1" id="KW-0863">Zinc-finger</keyword>